<keyword evidence="6" id="KW-1185">Reference proteome</keyword>
<reference evidence="5 6" key="1">
    <citation type="submission" date="2014-04" db="EMBL/GenBank/DDBJ databases">
        <authorList>
            <consortium name="DOE Joint Genome Institute"/>
            <person name="Kuo A."/>
            <person name="Kohler A."/>
            <person name="Nagy L.G."/>
            <person name="Floudas D."/>
            <person name="Copeland A."/>
            <person name="Barry K.W."/>
            <person name="Cichocki N."/>
            <person name="Veneault-Fourrey C."/>
            <person name="LaButti K."/>
            <person name="Lindquist E.A."/>
            <person name="Lipzen A."/>
            <person name="Lundell T."/>
            <person name="Morin E."/>
            <person name="Murat C."/>
            <person name="Sun H."/>
            <person name="Tunlid A."/>
            <person name="Henrissat B."/>
            <person name="Grigoriev I.V."/>
            <person name="Hibbett D.S."/>
            <person name="Martin F."/>
            <person name="Nordberg H.P."/>
            <person name="Cantor M.N."/>
            <person name="Hua S.X."/>
        </authorList>
    </citation>
    <scope>NUCLEOTIDE SEQUENCE [LARGE SCALE GENOMIC DNA]</scope>
    <source>
        <strain evidence="5 6">LaAM-08-1</strain>
    </source>
</reference>
<feature type="domain" description="BCNT-C" evidence="4">
    <location>
        <begin position="198"/>
        <end position="279"/>
    </location>
</feature>
<evidence type="ECO:0000256" key="3">
    <source>
        <dbReference type="SAM" id="MobiDB-lite"/>
    </source>
</evidence>
<comment type="similarity">
    <text evidence="1">Belongs to the SWC5 family.</text>
</comment>
<accession>A0A0C9WJV5</accession>
<dbReference type="Pfam" id="PF07572">
    <property type="entry name" value="BCNT"/>
    <property type="match status" value="1"/>
</dbReference>
<proteinExistence type="inferred from homology"/>
<evidence type="ECO:0000313" key="6">
    <source>
        <dbReference type="Proteomes" id="UP000054477"/>
    </source>
</evidence>
<dbReference type="AlphaFoldDB" id="A0A0C9WJV5"/>
<gene>
    <name evidence="5" type="ORF">K443DRAFT_330032</name>
</gene>
<evidence type="ECO:0000313" key="5">
    <source>
        <dbReference type="EMBL" id="KIJ95354.1"/>
    </source>
</evidence>
<dbReference type="InterPro" id="IPR027124">
    <property type="entry name" value="Swc5/CFDP1/2"/>
</dbReference>
<dbReference type="HOGENOM" id="CLU_083063_0_0_1"/>
<dbReference type="PROSITE" id="PS51279">
    <property type="entry name" value="BCNT_C"/>
    <property type="match status" value="1"/>
</dbReference>
<dbReference type="EMBL" id="KN838759">
    <property type="protein sequence ID" value="KIJ95354.1"/>
    <property type="molecule type" value="Genomic_DNA"/>
</dbReference>
<feature type="compositionally biased region" description="Basic residues" evidence="3">
    <location>
        <begin position="191"/>
        <end position="201"/>
    </location>
</feature>
<feature type="region of interest" description="Disordered" evidence="3">
    <location>
        <begin position="39"/>
        <end position="90"/>
    </location>
</feature>
<dbReference type="PANTHER" id="PTHR48407:SF1">
    <property type="entry name" value="CRANIOFACIAL DEVELOPMENT PROTEIN 1"/>
    <property type="match status" value="1"/>
</dbReference>
<dbReference type="InterPro" id="IPR011421">
    <property type="entry name" value="BCNT-C"/>
</dbReference>
<dbReference type="GO" id="GO:0000812">
    <property type="term" value="C:Swr1 complex"/>
    <property type="evidence" value="ECO:0007669"/>
    <property type="project" value="TreeGrafter"/>
</dbReference>
<evidence type="ECO:0000256" key="2">
    <source>
        <dbReference type="ARBA" id="ARBA00019138"/>
    </source>
</evidence>
<feature type="region of interest" description="Disordered" evidence="3">
    <location>
        <begin position="151"/>
        <end position="214"/>
    </location>
</feature>
<dbReference type="Proteomes" id="UP000054477">
    <property type="component" value="Unassembled WGS sequence"/>
</dbReference>
<evidence type="ECO:0000259" key="4">
    <source>
        <dbReference type="PROSITE" id="PS51279"/>
    </source>
</evidence>
<organism evidence="5 6">
    <name type="scientific">Laccaria amethystina LaAM-08-1</name>
    <dbReference type="NCBI Taxonomy" id="1095629"/>
    <lineage>
        <taxon>Eukaryota</taxon>
        <taxon>Fungi</taxon>
        <taxon>Dikarya</taxon>
        <taxon>Basidiomycota</taxon>
        <taxon>Agaricomycotina</taxon>
        <taxon>Agaricomycetes</taxon>
        <taxon>Agaricomycetidae</taxon>
        <taxon>Agaricales</taxon>
        <taxon>Agaricineae</taxon>
        <taxon>Hydnangiaceae</taxon>
        <taxon>Laccaria</taxon>
    </lineage>
</organism>
<feature type="compositionally biased region" description="Polar residues" evidence="3">
    <location>
        <begin position="180"/>
        <end position="190"/>
    </location>
</feature>
<dbReference type="OrthoDB" id="445677at2759"/>
<name>A0A0C9WJV5_9AGAR</name>
<dbReference type="STRING" id="1095629.A0A0C9WJV5"/>
<protein>
    <recommendedName>
        <fullName evidence="2">SWR1-complex protein 5</fullName>
    </recommendedName>
</protein>
<evidence type="ECO:0000256" key="1">
    <source>
        <dbReference type="ARBA" id="ARBA00010465"/>
    </source>
</evidence>
<reference evidence="6" key="2">
    <citation type="submission" date="2015-01" db="EMBL/GenBank/DDBJ databases">
        <title>Evolutionary Origins and Diversification of the Mycorrhizal Mutualists.</title>
        <authorList>
            <consortium name="DOE Joint Genome Institute"/>
            <consortium name="Mycorrhizal Genomics Consortium"/>
            <person name="Kohler A."/>
            <person name="Kuo A."/>
            <person name="Nagy L.G."/>
            <person name="Floudas D."/>
            <person name="Copeland A."/>
            <person name="Barry K.W."/>
            <person name="Cichocki N."/>
            <person name="Veneault-Fourrey C."/>
            <person name="LaButti K."/>
            <person name="Lindquist E.A."/>
            <person name="Lipzen A."/>
            <person name="Lundell T."/>
            <person name="Morin E."/>
            <person name="Murat C."/>
            <person name="Riley R."/>
            <person name="Ohm R."/>
            <person name="Sun H."/>
            <person name="Tunlid A."/>
            <person name="Henrissat B."/>
            <person name="Grigoriev I.V."/>
            <person name="Hibbett D.S."/>
            <person name="Martin F."/>
        </authorList>
    </citation>
    <scope>NUCLEOTIDE SEQUENCE [LARGE SCALE GENOMIC DNA]</scope>
    <source>
        <strain evidence="6">LaAM-08-1</strain>
    </source>
</reference>
<sequence>MSWRAVNCQQLHENEWALDVFVPVVSALPKTIIMTQAKLNASDSEDDEDYVPPAEDAAHSSSDEDSESEEPAIPQNAPAAESEDKEKRDLNEIWSNFEASVATTREVRDEKMVKVERRYRFAGEETVEVIEVPENSEDAKRWPRWIDPEAEGFTTPLTLPDATAEGSTTPFTLPDDIAGPSTQLSATTKTPAKKPGPRKSRTTLSALPAPSKAKKISTLDKSAMDWQAHIQNEQASGIKDELEANRRSGGYLEKVEFLQRVGDRKEENLDTLRSRKRRKI</sequence>
<dbReference type="PANTHER" id="PTHR48407">
    <property type="entry name" value="CRANIOFACIAL DEVELOPMENT PROTEIN 1"/>
    <property type="match status" value="1"/>
</dbReference>